<dbReference type="AlphaFoldDB" id="A0A2S5SWY1"/>
<feature type="chain" id="PRO_5015689224" evidence="2">
    <location>
        <begin position="23"/>
        <end position="218"/>
    </location>
</feature>
<accession>A0A2S5SWY1</accession>
<feature type="domain" description="SCP" evidence="3">
    <location>
        <begin position="86"/>
        <end position="213"/>
    </location>
</feature>
<dbReference type="SUPFAM" id="SSF55797">
    <property type="entry name" value="PR-1-like"/>
    <property type="match status" value="1"/>
</dbReference>
<evidence type="ECO:0000313" key="5">
    <source>
        <dbReference type="Proteomes" id="UP000238605"/>
    </source>
</evidence>
<evidence type="ECO:0000259" key="3">
    <source>
        <dbReference type="Pfam" id="PF00188"/>
    </source>
</evidence>
<dbReference type="InterPro" id="IPR014044">
    <property type="entry name" value="CAP_dom"/>
</dbReference>
<reference evidence="4 5" key="1">
    <citation type="submission" date="2018-02" db="EMBL/GenBank/DDBJ databases">
        <title>Reclassifiation of [Polyangium] brachysporum DSM 7029 as Guopingzhaonella breviflexa gen. nov., sp. nov., a member of the family Comamonadaceae.</title>
        <authorList>
            <person name="Tang B."/>
        </authorList>
    </citation>
    <scope>NUCLEOTIDE SEQUENCE [LARGE SCALE GENOMIC DNA]</scope>
    <source>
        <strain evidence="4 5">BCRC 80649</strain>
    </source>
</reference>
<feature type="region of interest" description="Disordered" evidence="1">
    <location>
        <begin position="32"/>
        <end position="68"/>
    </location>
</feature>
<dbReference type="PANTHER" id="PTHR31157">
    <property type="entry name" value="SCP DOMAIN-CONTAINING PROTEIN"/>
    <property type="match status" value="1"/>
</dbReference>
<gene>
    <name evidence="4" type="ORF">C1704_03430</name>
</gene>
<dbReference type="InterPro" id="IPR035940">
    <property type="entry name" value="CAP_sf"/>
</dbReference>
<evidence type="ECO:0000313" key="4">
    <source>
        <dbReference type="EMBL" id="PPE67236.1"/>
    </source>
</evidence>
<dbReference type="PANTHER" id="PTHR31157:SF1">
    <property type="entry name" value="SCP DOMAIN-CONTAINING PROTEIN"/>
    <property type="match status" value="1"/>
</dbReference>
<dbReference type="EMBL" id="PSNX01000003">
    <property type="protein sequence ID" value="PPE67236.1"/>
    <property type="molecule type" value="Genomic_DNA"/>
</dbReference>
<dbReference type="RefSeq" id="WP_104301028.1">
    <property type="nucleotide sequence ID" value="NZ_PSNX01000003.1"/>
</dbReference>
<name>A0A2S5SWY1_9BURK</name>
<keyword evidence="5" id="KW-1185">Reference proteome</keyword>
<sequence>MPVAPSSILSLVPVRVACLAAAAVALSACGGGGGDDAPGSPSDASSTQTSAPAPADPPAAAAPTPAPAPAVEDITCGLPNFQAEVLRLVNERRAAGASCGSRGTFAATTALSWNTALTTAAYGHSRDMADNNYFSHTSRDGRTFDQRITAAGYRWSRAGENIAAGYTSAQSVVNGWMASEGHCANLMNPNFRDMGLACARNAGSRYGWYWTQNLGTPR</sequence>
<dbReference type="Proteomes" id="UP000238605">
    <property type="component" value="Unassembled WGS sequence"/>
</dbReference>
<comment type="caution">
    <text evidence="4">The sequence shown here is derived from an EMBL/GenBank/DDBJ whole genome shotgun (WGS) entry which is preliminary data.</text>
</comment>
<dbReference type="Pfam" id="PF00188">
    <property type="entry name" value="CAP"/>
    <property type="match status" value="1"/>
</dbReference>
<evidence type="ECO:0000256" key="2">
    <source>
        <dbReference type="SAM" id="SignalP"/>
    </source>
</evidence>
<dbReference type="OrthoDB" id="68195at2"/>
<feature type="signal peptide" evidence="2">
    <location>
        <begin position="1"/>
        <end position="22"/>
    </location>
</feature>
<dbReference type="CDD" id="cd05379">
    <property type="entry name" value="CAP_bacterial"/>
    <property type="match status" value="1"/>
</dbReference>
<dbReference type="Gene3D" id="3.40.33.10">
    <property type="entry name" value="CAP"/>
    <property type="match status" value="1"/>
</dbReference>
<evidence type="ECO:0000256" key="1">
    <source>
        <dbReference type="SAM" id="MobiDB-lite"/>
    </source>
</evidence>
<proteinExistence type="predicted"/>
<feature type="compositionally biased region" description="Low complexity" evidence="1">
    <location>
        <begin position="37"/>
        <end position="63"/>
    </location>
</feature>
<protein>
    <submittedName>
        <fullName evidence="4">CAP domain-containing protein</fullName>
    </submittedName>
</protein>
<organism evidence="4 5">
    <name type="scientific">Caldimonas caldifontis</name>
    <dbReference type="NCBI Taxonomy" id="1452508"/>
    <lineage>
        <taxon>Bacteria</taxon>
        <taxon>Pseudomonadati</taxon>
        <taxon>Pseudomonadota</taxon>
        <taxon>Betaproteobacteria</taxon>
        <taxon>Burkholderiales</taxon>
        <taxon>Sphaerotilaceae</taxon>
        <taxon>Caldimonas</taxon>
    </lineage>
</organism>
<keyword evidence="2" id="KW-0732">Signal</keyword>